<keyword evidence="3" id="KW-1185">Reference proteome</keyword>
<name>A0ABU6QBT2_9FABA</name>
<reference evidence="2 3" key="1">
    <citation type="journal article" date="2023" name="Plants (Basel)">
        <title>Bridging the Gap: Combining Genomics and Transcriptomics Approaches to Understand Stylosanthes scabra, an Orphan Legume from the Brazilian Caatinga.</title>
        <authorList>
            <person name="Ferreira-Neto J.R.C."/>
            <person name="da Silva M.D."/>
            <person name="Binneck E."/>
            <person name="de Melo N.F."/>
            <person name="da Silva R.H."/>
            <person name="de Melo A.L.T.M."/>
            <person name="Pandolfi V."/>
            <person name="Bustamante F.O."/>
            <person name="Brasileiro-Vidal A.C."/>
            <person name="Benko-Iseppon A.M."/>
        </authorList>
    </citation>
    <scope>NUCLEOTIDE SEQUENCE [LARGE SCALE GENOMIC DNA]</scope>
    <source>
        <tissue evidence="2">Leaves</tissue>
    </source>
</reference>
<gene>
    <name evidence="2" type="ORF">PIB30_030421</name>
</gene>
<dbReference type="InterPro" id="IPR006869">
    <property type="entry name" value="DUF547"/>
</dbReference>
<dbReference type="PANTHER" id="PTHR46361">
    <property type="entry name" value="ELECTRON CARRIER/ PROTEIN DISULFIDE OXIDOREDUCTASE"/>
    <property type="match status" value="1"/>
</dbReference>
<evidence type="ECO:0000313" key="2">
    <source>
        <dbReference type="EMBL" id="MED6109087.1"/>
    </source>
</evidence>
<protein>
    <recommendedName>
        <fullName evidence="1">DUF547 domain-containing protein</fullName>
    </recommendedName>
</protein>
<dbReference type="EMBL" id="JASCZI010000127">
    <property type="protein sequence ID" value="MED6109087.1"/>
    <property type="molecule type" value="Genomic_DNA"/>
</dbReference>
<dbReference type="Pfam" id="PF04784">
    <property type="entry name" value="DUF547"/>
    <property type="match status" value="1"/>
</dbReference>
<evidence type="ECO:0000259" key="1">
    <source>
        <dbReference type="Pfam" id="PF04784"/>
    </source>
</evidence>
<accession>A0ABU6QBT2</accession>
<feature type="non-terminal residue" evidence="2">
    <location>
        <position position="1"/>
    </location>
</feature>
<dbReference type="PANTHER" id="PTHR46361:SF1">
    <property type="entry name" value="F26K24.21 PROTEIN"/>
    <property type="match status" value="1"/>
</dbReference>
<evidence type="ECO:0000313" key="3">
    <source>
        <dbReference type="Proteomes" id="UP001341840"/>
    </source>
</evidence>
<feature type="domain" description="DUF547" evidence="1">
    <location>
        <begin position="8"/>
        <end position="54"/>
    </location>
</feature>
<proteinExistence type="predicted"/>
<sequence>KPFSAGIKRLEVVLVKFNPLIHFGVSMGAKFSPKVRFFSAQRVEDELRGAARDFFENGGIEVDLEKRTVYLTPIIYKGSNEICYLYANSFHRSRRVEPHRVLEEV</sequence>
<comment type="caution">
    <text evidence="2">The sequence shown here is derived from an EMBL/GenBank/DDBJ whole genome shotgun (WGS) entry which is preliminary data.</text>
</comment>
<dbReference type="Proteomes" id="UP001341840">
    <property type="component" value="Unassembled WGS sequence"/>
</dbReference>
<organism evidence="2 3">
    <name type="scientific">Stylosanthes scabra</name>
    <dbReference type="NCBI Taxonomy" id="79078"/>
    <lineage>
        <taxon>Eukaryota</taxon>
        <taxon>Viridiplantae</taxon>
        <taxon>Streptophyta</taxon>
        <taxon>Embryophyta</taxon>
        <taxon>Tracheophyta</taxon>
        <taxon>Spermatophyta</taxon>
        <taxon>Magnoliopsida</taxon>
        <taxon>eudicotyledons</taxon>
        <taxon>Gunneridae</taxon>
        <taxon>Pentapetalae</taxon>
        <taxon>rosids</taxon>
        <taxon>fabids</taxon>
        <taxon>Fabales</taxon>
        <taxon>Fabaceae</taxon>
        <taxon>Papilionoideae</taxon>
        <taxon>50 kb inversion clade</taxon>
        <taxon>dalbergioids sensu lato</taxon>
        <taxon>Dalbergieae</taxon>
        <taxon>Pterocarpus clade</taxon>
        <taxon>Stylosanthes</taxon>
    </lineage>
</organism>